<keyword evidence="7" id="KW-1185">Reference proteome</keyword>
<keyword evidence="4" id="KW-0732">Signal</keyword>
<feature type="repeat" description="ANK" evidence="3">
    <location>
        <begin position="219"/>
        <end position="251"/>
    </location>
</feature>
<organism evidence="6 7">
    <name type="scientific">candidate division CSSED10-310 bacterium</name>
    <dbReference type="NCBI Taxonomy" id="2855610"/>
    <lineage>
        <taxon>Bacteria</taxon>
        <taxon>Bacteria division CSSED10-310</taxon>
    </lineage>
</organism>
<name>A0ABV6Z299_UNCC1</name>
<feature type="chain" id="PRO_5047499328" evidence="4">
    <location>
        <begin position="23"/>
        <end position="576"/>
    </location>
</feature>
<dbReference type="Pfam" id="PF12796">
    <property type="entry name" value="Ank_2"/>
    <property type="match status" value="3"/>
</dbReference>
<feature type="repeat" description="ANK" evidence="3">
    <location>
        <begin position="120"/>
        <end position="152"/>
    </location>
</feature>
<feature type="repeat" description="ANK" evidence="3">
    <location>
        <begin position="186"/>
        <end position="218"/>
    </location>
</feature>
<dbReference type="PROSITE" id="PS50088">
    <property type="entry name" value="ANK_REPEAT"/>
    <property type="match status" value="7"/>
</dbReference>
<dbReference type="Proteomes" id="UP001594351">
    <property type="component" value="Unassembled WGS sequence"/>
</dbReference>
<keyword evidence="1" id="KW-0677">Repeat</keyword>
<dbReference type="Pfam" id="PF00023">
    <property type="entry name" value="Ank"/>
    <property type="match status" value="1"/>
</dbReference>
<dbReference type="InterPro" id="IPR036770">
    <property type="entry name" value="Ankyrin_rpt-contain_sf"/>
</dbReference>
<evidence type="ECO:0000259" key="5">
    <source>
        <dbReference type="Pfam" id="PF00753"/>
    </source>
</evidence>
<dbReference type="SUPFAM" id="SSF56281">
    <property type="entry name" value="Metallo-hydrolase/oxidoreductase"/>
    <property type="match status" value="1"/>
</dbReference>
<proteinExistence type="predicted"/>
<dbReference type="PROSITE" id="PS50297">
    <property type="entry name" value="ANK_REP_REGION"/>
    <property type="match status" value="7"/>
</dbReference>
<feature type="signal peptide" evidence="4">
    <location>
        <begin position="1"/>
        <end position="22"/>
    </location>
</feature>
<dbReference type="PRINTS" id="PR01415">
    <property type="entry name" value="ANKYRIN"/>
</dbReference>
<evidence type="ECO:0000313" key="7">
    <source>
        <dbReference type="Proteomes" id="UP001594351"/>
    </source>
</evidence>
<dbReference type="EMBL" id="JBHPBY010000334">
    <property type="protein sequence ID" value="MFC1852579.1"/>
    <property type="molecule type" value="Genomic_DNA"/>
</dbReference>
<dbReference type="SMART" id="SM00248">
    <property type="entry name" value="ANK"/>
    <property type="match status" value="8"/>
</dbReference>
<dbReference type="Gene3D" id="3.60.15.10">
    <property type="entry name" value="Ribonuclease Z/Hydroxyacylglutathione hydrolase-like"/>
    <property type="match status" value="1"/>
</dbReference>
<accession>A0ABV6Z299</accession>
<dbReference type="InterPro" id="IPR001279">
    <property type="entry name" value="Metallo-B-lactamas"/>
</dbReference>
<keyword evidence="2 3" id="KW-0040">ANK repeat</keyword>
<evidence type="ECO:0000256" key="3">
    <source>
        <dbReference type="PROSITE-ProRule" id="PRU00023"/>
    </source>
</evidence>
<dbReference type="Pfam" id="PF00753">
    <property type="entry name" value="Lactamase_B"/>
    <property type="match status" value="1"/>
</dbReference>
<dbReference type="PANTHER" id="PTHR24180:SF45">
    <property type="entry name" value="POLY [ADP-RIBOSE] POLYMERASE TANKYRASE"/>
    <property type="match status" value="1"/>
</dbReference>
<dbReference type="InterPro" id="IPR036866">
    <property type="entry name" value="RibonucZ/Hydroxyglut_hydro"/>
</dbReference>
<dbReference type="SUPFAM" id="SSF48403">
    <property type="entry name" value="Ankyrin repeat"/>
    <property type="match status" value="1"/>
</dbReference>
<feature type="repeat" description="ANK" evidence="3">
    <location>
        <begin position="87"/>
        <end position="119"/>
    </location>
</feature>
<evidence type="ECO:0000256" key="4">
    <source>
        <dbReference type="SAM" id="SignalP"/>
    </source>
</evidence>
<gene>
    <name evidence="6" type="ORF">ACFL27_20470</name>
</gene>
<evidence type="ECO:0000256" key="1">
    <source>
        <dbReference type="ARBA" id="ARBA00022737"/>
    </source>
</evidence>
<feature type="repeat" description="ANK" evidence="3">
    <location>
        <begin position="54"/>
        <end position="86"/>
    </location>
</feature>
<dbReference type="CDD" id="cd07713">
    <property type="entry name" value="DHPS-like_MBL-fold"/>
    <property type="match status" value="1"/>
</dbReference>
<dbReference type="PANTHER" id="PTHR24180">
    <property type="entry name" value="CYCLIN-DEPENDENT KINASE INHIBITOR 2C-RELATED"/>
    <property type="match status" value="1"/>
</dbReference>
<feature type="repeat" description="ANK" evidence="3">
    <location>
        <begin position="153"/>
        <end position="178"/>
    </location>
</feature>
<reference evidence="6 7" key="1">
    <citation type="submission" date="2024-09" db="EMBL/GenBank/DDBJ databases">
        <title>Laminarin stimulates single cell rates of sulfate reduction while oxygen inhibits transcriptomic activity in coastal marine sediment.</title>
        <authorList>
            <person name="Lindsay M."/>
            <person name="Orcutt B."/>
            <person name="Emerson D."/>
            <person name="Stepanauskas R."/>
            <person name="D'Angelo T."/>
        </authorList>
    </citation>
    <scope>NUCLEOTIDE SEQUENCE [LARGE SCALE GENOMIC DNA]</scope>
    <source>
        <strain evidence="6">SAG AM-311-K15</strain>
    </source>
</reference>
<dbReference type="InterPro" id="IPR041712">
    <property type="entry name" value="DHPS-like_MBL-fold"/>
</dbReference>
<sequence>MNKKGMCIIFLLFLSFIIKSFAAEIHDEVTKGNLEKVKTLLLHNKDFLNQRDPRQSTPLHFAAYKGHADIVEFLLAQGAELEPLDLDGDSPLHWAAQGGQKETVALLISQGAIVNLRDKRGMTALFFATLSGSKDVVIMLVDEGAELNVKDHHSFTPLHYAIMRGRYEIIDFMLVKGAAKYDLDPEGNTLLHLAAANGLKKIAALLIKHDLKVESVNIEKQTPLHKAAWNGHAEIVSLLLKHKADINAKTVTGDTPLYGAVYGGYKDVVAVLLQQGADYNSSNVTGMTPLDIAADRGHEQIITLLQTKFARRNRAIPPSSKKATQISTLKQGETNPITLTILYDNYLFAPNTKSDWGFSCLIQGMEKTILFDTGMYPEILEHNLKQLNVNLREVQHVAISHNHQDHTGSLFEILKKKKHMTVYLPFSFPYEFVKRVNHFQGQVISAHEPHQICRNVFLTGEMGSEIKEQSLILNTSQGLIIITGCSHPGIVAILKKAKEILDKNIYLVFGGFHLMRHSEDQVNNIIQQFKALGVAKCGATHCTGDKAIELFRAAYQDDYVKLGTGKIMRISEKGLQ</sequence>
<evidence type="ECO:0000256" key="2">
    <source>
        <dbReference type="ARBA" id="ARBA00023043"/>
    </source>
</evidence>
<evidence type="ECO:0000313" key="6">
    <source>
        <dbReference type="EMBL" id="MFC1852579.1"/>
    </source>
</evidence>
<feature type="repeat" description="ANK" evidence="3">
    <location>
        <begin position="252"/>
        <end position="284"/>
    </location>
</feature>
<dbReference type="Gene3D" id="1.25.40.20">
    <property type="entry name" value="Ankyrin repeat-containing domain"/>
    <property type="match status" value="2"/>
</dbReference>
<protein>
    <submittedName>
        <fullName evidence="6">Ankyrin repeat domain-containing protein</fullName>
    </submittedName>
</protein>
<feature type="domain" description="Metallo-beta-lactamase" evidence="5">
    <location>
        <begin position="359"/>
        <end position="482"/>
    </location>
</feature>
<dbReference type="InterPro" id="IPR051637">
    <property type="entry name" value="Ank_repeat_dom-contain_49"/>
</dbReference>
<dbReference type="InterPro" id="IPR002110">
    <property type="entry name" value="Ankyrin_rpt"/>
</dbReference>
<comment type="caution">
    <text evidence="6">The sequence shown here is derived from an EMBL/GenBank/DDBJ whole genome shotgun (WGS) entry which is preliminary data.</text>
</comment>